<dbReference type="EMBL" id="AMQM01008423">
    <property type="status" value="NOT_ANNOTATED_CDS"/>
    <property type="molecule type" value="Genomic_DNA"/>
</dbReference>
<dbReference type="RefSeq" id="XP_009031807.1">
    <property type="nucleotide sequence ID" value="XM_009033559.1"/>
</dbReference>
<dbReference type="CTD" id="20208740"/>
<protein>
    <submittedName>
        <fullName evidence="2 3">Uncharacterized protein</fullName>
    </submittedName>
</protein>
<dbReference type="InParanoid" id="T1FIU1"/>
<evidence type="ECO:0000313" key="4">
    <source>
        <dbReference type="Proteomes" id="UP000015101"/>
    </source>
</evidence>
<evidence type="ECO:0000256" key="1">
    <source>
        <dbReference type="SAM" id="MobiDB-lite"/>
    </source>
</evidence>
<dbReference type="GeneID" id="20208740"/>
<dbReference type="EnsemblMetazoa" id="HelroT182834">
    <property type="protein sequence ID" value="HelroP182834"/>
    <property type="gene ID" value="HelroG182834"/>
</dbReference>
<reference evidence="4" key="1">
    <citation type="submission" date="2012-12" db="EMBL/GenBank/DDBJ databases">
        <authorList>
            <person name="Hellsten U."/>
            <person name="Grimwood J."/>
            <person name="Chapman J.A."/>
            <person name="Shapiro H."/>
            <person name="Aerts A."/>
            <person name="Otillar R.P."/>
            <person name="Terry A.Y."/>
            <person name="Boore J.L."/>
            <person name="Simakov O."/>
            <person name="Marletaz F."/>
            <person name="Cho S.-J."/>
            <person name="Edsinger-Gonzales E."/>
            <person name="Havlak P."/>
            <person name="Kuo D.-H."/>
            <person name="Larsson T."/>
            <person name="Lv J."/>
            <person name="Arendt D."/>
            <person name="Savage R."/>
            <person name="Osoegawa K."/>
            <person name="de Jong P."/>
            <person name="Lindberg D.R."/>
            <person name="Seaver E.C."/>
            <person name="Weisblat D.A."/>
            <person name="Putnam N.H."/>
            <person name="Grigoriev I.V."/>
            <person name="Rokhsar D.S."/>
        </authorList>
    </citation>
    <scope>NUCLEOTIDE SEQUENCE</scope>
</reference>
<feature type="region of interest" description="Disordered" evidence="1">
    <location>
        <begin position="193"/>
        <end position="214"/>
    </location>
</feature>
<evidence type="ECO:0000313" key="2">
    <source>
        <dbReference type="EMBL" id="ESN90137.1"/>
    </source>
</evidence>
<dbReference type="Proteomes" id="UP000015101">
    <property type="component" value="Unassembled WGS sequence"/>
</dbReference>
<accession>T1FIU1</accession>
<sequence>MDKNKKVHSRFRSVPDKALGDISNAIVGRNRLKNVYSLNDNVINSGSKNCSVNNINYNIDNNNNNNNVNNYYVVNNISIGTINLDGNNTTNNTSENTSDSSGLKSIAFDHHYASKNATCNEEVSMENNANNETSIWSANSNTSTLTNVTVIRNISEICDNKMVDINNDVIKNKNTNNESKIKKINKNITEKNKTNSSNINKINENAPPTDVIGNKTDIQKKNTANCANSTENNVNIKLSECFLNSTIISSDDDRTFGLWNVSSNESKRMENDNDGEHGMKLMRMNAFVRDRMKIMALKNKYMDQHEVIPQSNYRQHQQLQLQHYRIYPNQLYYQHQLQPFHQLSQKYYQFCQNDNAINAGICHQYGAKNKPDYVPNGVNSCNNANAMKRNENLERNCNPKFNVVTACNGLKNHRSKHNRSQSIDSNLQTFKRNFNLMNIVRNMNNLNKNHVNHKVNVNHGNANENTKKFAYNKVNHKTSQENFTDGQPANKGINSPTKTVIRTKKISKDVQRVCKFLRNGGKHQSICLSQLGDV</sequence>
<dbReference type="AlphaFoldDB" id="T1FIU1"/>
<organism evidence="3 4">
    <name type="scientific">Helobdella robusta</name>
    <name type="common">Californian leech</name>
    <dbReference type="NCBI Taxonomy" id="6412"/>
    <lineage>
        <taxon>Eukaryota</taxon>
        <taxon>Metazoa</taxon>
        <taxon>Spiralia</taxon>
        <taxon>Lophotrochozoa</taxon>
        <taxon>Annelida</taxon>
        <taxon>Clitellata</taxon>
        <taxon>Hirudinea</taxon>
        <taxon>Rhynchobdellida</taxon>
        <taxon>Glossiphoniidae</taxon>
        <taxon>Helobdella</taxon>
    </lineage>
</organism>
<reference evidence="3" key="3">
    <citation type="submission" date="2015-06" db="UniProtKB">
        <authorList>
            <consortium name="EnsemblMetazoa"/>
        </authorList>
    </citation>
    <scope>IDENTIFICATION</scope>
</reference>
<reference evidence="2 4" key="2">
    <citation type="journal article" date="2013" name="Nature">
        <title>Insights into bilaterian evolution from three spiralian genomes.</title>
        <authorList>
            <person name="Simakov O."/>
            <person name="Marletaz F."/>
            <person name="Cho S.J."/>
            <person name="Edsinger-Gonzales E."/>
            <person name="Havlak P."/>
            <person name="Hellsten U."/>
            <person name="Kuo D.H."/>
            <person name="Larsson T."/>
            <person name="Lv J."/>
            <person name="Arendt D."/>
            <person name="Savage R."/>
            <person name="Osoegawa K."/>
            <person name="de Jong P."/>
            <person name="Grimwood J."/>
            <person name="Chapman J.A."/>
            <person name="Shapiro H."/>
            <person name="Aerts A."/>
            <person name="Otillar R.P."/>
            <person name="Terry A.Y."/>
            <person name="Boore J.L."/>
            <person name="Grigoriev I.V."/>
            <person name="Lindberg D.R."/>
            <person name="Seaver E.C."/>
            <person name="Weisblat D.A."/>
            <person name="Putnam N.H."/>
            <person name="Rokhsar D.S."/>
        </authorList>
    </citation>
    <scope>NUCLEOTIDE SEQUENCE</scope>
</reference>
<dbReference type="HOGENOM" id="CLU_436993_0_0_1"/>
<keyword evidence="4" id="KW-1185">Reference proteome</keyword>
<proteinExistence type="predicted"/>
<evidence type="ECO:0000313" key="3">
    <source>
        <dbReference type="EnsemblMetazoa" id="HelroP182834"/>
    </source>
</evidence>
<dbReference type="KEGG" id="hro:HELRODRAFT_182834"/>
<feature type="compositionally biased region" description="Low complexity" evidence="1">
    <location>
        <begin position="194"/>
        <end position="205"/>
    </location>
</feature>
<gene>
    <name evidence="3" type="primary">20208740</name>
    <name evidence="2" type="ORF">HELRODRAFT_182834</name>
</gene>
<name>T1FIU1_HELRO</name>
<dbReference type="EMBL" id="KB097773">
    <property type="protein sequence ID" value="ESN90137.1"/>
    <property type="molecule type" value="Genomic_DNA"/>
</dbReference>